<feature type="compositionally biased region" description="Low complexity" evidence="1">
    <location>
        <begin position="38"/>
        <end position="47"/>
    </location>
</feature>
<keyword evidence="2" id="KW-0732">Signal</keyword>
<proteinExistence type="predicted"/>
<feature type="region of interest" description="Disordered" evidence="1">
    <location>
        <begin position="28"/>
        <end position="57"/>
    </location>
</feature>
<feature type="signal peptide" evidence="2">
    <location>
        <begin position="1"/>
        <end position="20"/>
    </location>
</feature>
<dbReference type="AlphaFoldDB" id="A0A8S1HJQ7"/>
<dbReference type="EMBL" id="CAJGYM010000053">
    <property type="protein sequence ID" value="CAD6195262.1"/>
    <property type="molecule type" value="Genomic_DNA"/>
</dbReference>
<evidence type="ECO:0000256" key="2">
    <source>
        <dbReference type="SAM" id="SignalP"/>
    </source>
</evidence>
<dbReference type="OrthoDB" id="5804836at2759"/>
<accession>A0A8S1HJQ7</accession>
<evidence type="ECO:0000313" key="3">
    <source>
        <dbReference type="EMBL" id="CAD6195262.1"/>
    </source>
</evidence>
<comment type="caution">
    <text evidence="3">The sequence shown here is derived from an EMBL/GenBank/DDBJ whole genome shotgun (WGS) entry which is preliminary data.</text>
</comment>
<gene>
    <name evidence="3" type="ORF">CAUJ_LOCUS11181</name>
</gene>
<evidence type="ECO:0000256" key="1">
    <source>
        <dbReference type="SAM" id="MobiDB-lite"/>
    </source>
</evidence>
<organism evidence="3 4">
    <name type="scientific">Caenorhabditis auriculariae</name>
    <dbReference type="NCBI Taxonomy" id="2777116"/>
    <lineage>
        <taxon>Eukaryota</taxon>
        <taxon>Metazoa</taxon>
        <taxon>Ecdysozoa</taxon>
        <taxon>Nematoda</taxon>
        <taxon>Chromadorea</taxon>
        <taxon>Rhabditida</taxon>
        <taxon>Rhabditina</taxon>
        <taxon>Rhabditomorpha</taxon>
        <taxon>Rhabditoidea</taxon>
        <taxon>Rhabditidae</taxon>
        <taxon>Peloderinae</taxon>
        <taxon>Caenorhabditis</taxon>
    </lineage>
</organism>
<sequence length="249" mass="28725">MKSPRALTIGLLAVSQLVLAAEHKEVVEDFESEESTTTRKTPTTTETRTTEAPEEDLDEKLQRLEEQAQQLVIDYVRSGRQFNGDLRRRLVMYVVDFSPVQKAVERGTDQRHIQQIRRIQHRFRTGMRINYSSLKKKVDKLVAHLLAPIFAPFWLLQSDETPTSTSRPTTRFAAPVVEAPQSMSDPQSSFVAQEFFPSSMPSSPWMQPSWFQAPQAFSNPLQNSPYFLDQQQTPFFRPFRNPFEFTLVL</sequence>
<reference evidence="3" key="1">
    <citation type="submission" date="2020-10" db="EMBL/GenBank/DDBJ databases">
        <authorList>
            <person name="Kikuchi T."/>
        </authorList>
    </citation>
    <scope>NUCLEOTIDE SEQUENCE</scope>
    <source>
        <strain evidence="3">NKZ352</strain>
    </source>
</reference>
<protein>
    <submittedName>
        <fullName evidence="3">Uncharacterized protein</fullName>
    </submittedName>
</protein>
<keyword evidence="4" id="KW-1185">Reference proteome</keyword>
<evidence type="ECO:0000313" key="4">
    <source>
        <dbReference type="Proteomes" id="UP000835052"/>
    </source>
</evidence>
<feature type="chain" id="PRO_5035884576" evidence="2">
    <location>
        <begin position="21"/>
        <end position="249"/>
    </location>
</feature>
<name>A0A8S1HJQ7_9PELO</name>
<dbReference type="Proteomes" id="UP000835052">
    <property type="component" value="Unassembled WGS sequence"/>
</dbReference>